<dbReference type="HOGENOM" id="CLU_3422742_0_0_0"/>
<dbReference type="AlphaFoldDB" id="A3ZVI5"/>
<evidence type="ECO:0000313" key="2">
    <source>
        <dbReference type="EMBL" id="EAQ79331.1"/>
    </source>
</evidence>
<protein>
    <submittedName>
        <fullName evidence="2">Uncharacterized protein</fullName>
    </submittedName>
</protein>
<feature type="region of interest" description="Disordered" evidence="1">
    <location>
        <begin position="1"/>
        <end position="23"/>
    </location>
</feature>
<name>A3ZVI5_9BACT</name>
<dbReference type="EMBL" id="AANZ01000014">
    <property type="protein sequence ID" value="EAQ79331.1"/>
    <property type="molecule type" value="Genomic_DNA"/>
</dbReference>
<evidence type="ECO:0000313" key="3">
    <source>
        <dbReference type="Proteomes" id="UP000004358"/>
    </source>
</evidence>
<evidence type="ECO:0000256" key="1">
    <source>
        <dbReference type="SAM" id="MobiDB-lite"/>
    </source>
</evidence>
<accession>A3ZVI5</accession>
<proteinExistence type="predicted"/>
<dbReference type="Proteomes" id="UP000004358">
    <property type="component" value="Unassembled WGS sequence"/>
</dbReference>
<sequence>MIEEYRNDEPESTLPKKHARSCS</sequence>
<gene>
    <name evidence="2" type="ORF">DSM3645_02608</name>
</gene>
<organism evidence="2 3">
    <name type="scientific">Blastopirellula marina DSM 3645</name>
    <dbReference type="NCBI Taxonomy" id="314230"/>
    <lineage>
        <taxon>Bacteria</taxon>
        <taxon>Pseudomonadati</taxon>
        <taxon>Planctomycetota</taxon>
        <taxon>Planctomycetia</taxon>
        <taxon>Pirellulales</taxon>
        <taxon>Pirellulaceae</taxon>
        <taxon>Blastopirellula</taxon>
    </lineage>
</organism>
<comment type="caution">
    <text evidence="2">The sequence shown here is derived from an EMBL/GenBank/DDBJ whole genome shotgun (WGS) entry which is preliminary data.</text>
</comment>
<reference evidence="2 3" key="1">
    <citation type="submission" date="2006-02" db="EMBL/GenBank/DDBJ databases">
        <authorList>
            <person name="Amann R."/>
            <person name="Ferriera S."/>
            <person name="Johnson J."/>
            <person name="Kravitz S."/>
            <person name="Halpern A."/>
            <person name="Remington K."/>
            <person name="Beeson K."/>
            <person name="Tran B."/>
            <person name="Rogers Y.-H."/>
            <person name="Friedman R."/>
            <person name="Venter J.C."/>
        </authorList>
    </citation>
    <scope>NUCLEOTIDE SEQUENCE [LARGE SCALE GENOMIC DNA]</scope>
    <source>
        <strain evidence="2 3">DSM 3645</strain>
    </source>
</reference>